<evidence type="ECO:0000313" key="3">
    <source>
        <dbReference type="Proteomes" id="UP001320843"/>
    </source>
</evidence>
<sequence length="363" mass="41120">MGWPDNMDIPDDARVGVFKVAERDFVNGYEPGYYPGLAVHGSNRLVPLRHEPFVTRRAAVRAAIEEQKEFNLRSLVRGGTPTLQYRRVGFDWRAGESVSEAVLQSMFDFKCLEFGRTISASEQQTFIEALCDASFDLCSVLGASYWAASCFGRLGIAFGSQGRGAATGAAHFDAETWVMHLTKTRGGGALCHEYGHAFDAMLLELFFDKAKLPAGMLYLSDLMAMMYDTTGTYTMRDALLPLLKQQQASKILEAIDDLFENIFSRRREDSFFTRSELVDLKQGIVYWSMPRELFARAFETFALDRLSAAGTTNDFLVRHVDEYIRDGEPLRASVFPQGYQRQELARQFDALNEQLNYLELWRT</sequence>
<name>A0ABT3DUV2_9XANT</name>
<gene>
    <name evidence="2" type="ORF">NB700_001839</name>
</gene>
<dbReference type="Pfam" id="PF18796">
    <property type="entry name" value="LPD1"/>
    <property type="match status" value="1"/>
</dbReference>
<reference evidence="2 3" key="1">
    <citation type="submission" date="2022-06" db="EMBL/GenBank/DDBJ databases">
        <title>Dynamics of rice microbiomes reveals core vertical transmitted seed endophytes.</title>
        <authorList>
            <person name="Liao K."/>
            <person name="Zhang X."/>
        </authorList>
    </citation>
    <scope>NUCLEOTIDE SEQUENCE [LARGE SCALE GENOMIC DNA]</scope>
    <source>
        <strain evidence="2 3">YT10-10-1</strain>
    </source>
</reference>
<keyword evidence="3" id="KW-1185">Reference proteome</keyword>
<comment type="caution">
    <text evidence="2">The sequence shown here is derived from an EMBL/GenBank/DDBJ whole genome shotgun (WGS) entry which is preliminary data.</text>
</comment>
<dbReference type="EMBL" id="JANFWR010000010">
    <property type="protein sequence ID" value="MCW0399283.1"/>
    <property type="molecule type" value="Genomic_DNA"/>
</dbReference>
<protein>
    <recommendedName>
        <fullName evidence="1">Large polyvalent protein-associated domain-containing protein</fullName>
    </recommendedName>
</protein>
<accession>A0ABT3DUV2</accession>
<evidence type="ECO:0000259" key="1">
    <source>
        <dbReference type="Pfam" id="PF18796"/>
    </source>
</evidence>
<proteinExistence type="predicted"/>
<dbReference type="InterPro" id="IPR041047">
    <property type="entry name" value="LPD1"/>
</dbReference>
<dbReference type="Proteomes" id="UP001320843">
    <property type="component" value="Unassembled WGS sequence"/>
</dbReference>
<evidence type="ECO:0000313" key="2">
    <source>
        <dbReference type="EMBL" id="MCW0399283.1"/>
    </source>
</evidence>
<feature type="domain" description="Large polyvalent protein-associated" evidence="1">
    <location>
        <begin position="279"/>
        <end position="355"/>
    </location>
</feature>
<organism evidence="2 3">
    <name type="scientific">Xanthomonas sacchari</name>
    <dbReference type="NCBI Taxonomy" id="56458"/>
    <lineage>
        <taxon>Bacteria</taxon>
        <taxon>Pseudomonadati</taxon>
        <taxon>Pseudomonadota</taxon>
        <taxon>Gammaproteobacteria</taxon>
        <taxon>Lysobacterales</taxon>
        <taxon>Lysobacteraceae</taxon>
        <taxon>Xanthomonas</taxon>
    </lineage>
</organism>